<evidence type="ECO:0000259" key="1">
    <source>
        <dbReference type="Pfam" id="PF05707"/>
    </source>
</evidence>
<name>A0ABT8KKE8_9BACT</name>
<evidence type="ECO:0000313" key="3">
    <source>
        <dbReference type="Proteomes" id="UP001172082"/>
    </source>
</evidence>
<comment type="caution">
    <text evidence="2">The sequence shown here is derived from an EMBL/GenBank/DDBJ whole genome shotgun (WGS) entry which is preliminary data.</text>
</comment>
<gene>
    <name evidence="2" type="ORF">QQ008_07430</name>
</gene>
<dbReference type="Proteomes" id="UP001172082">
    <property type="component" value="Unassembled WGS sequence"/>
</dbReference>
<dbReference type="RefSeq" id="WP_346751212.1">
    <property type="nucleotide sequence ID" value="NZ_JAUJEA010000002.1"/>
</dbReference>
<accession>A0ABT8KKE8</accession>
<proteinExistence type="predicted"/>
<protein>
    <submittedName>
        <fullName evidence="2">Zonular occludens toxin domain-containing protein</fullName>
    </submittedName>
</protein>
<evidence type="ECO:0000313" key="2">
    <source>
        <dbReference type="EMBL" id="MDN5201186.1"/>
    </source>
</evidence>
<dbReference type="InterPro" id="IPR008900">
    <property type="entry name" value="Zot_N"/>
</dbReference>
<feature type="domain" description="Zona occludens toxin N-terminal" evidence="1">
    <location>
        <begin position="29"/>
        <end position="201"/>
    </location>
</feature>
<organism evidence="2 3">
    <name type="scientific">Splendidivirga corallicola</name>
    <dbReference type="NCBI Taxonomy" id="3051826"/>
    <lineage>
        <taxon>Bacteria</taxon>
        <taxon>Pseudomonadati</taxon>
        <taxon>Bacteroidota</taxon>
        <taxon>Cytophagia</taxon>
        <taxon>Cytophagales</taxon>
        <taxon>Splendidivirgaceae</taxon>
        <taxon>Splendidivirga</taxon>
    </lineage>
</organism>
<dbReference type="SUPFAM" id="SSF52540">
    <property type="entry name" value="P-loop containing nucleoside triphosphate hydrolases"/>
    <property type="match status" value="1"/>
</dbReference>
<sequence length="315" mass="37039">MAEVKEIKKSNRGRKPIEYSKEELERQPMILLVCGQMGVGKTYRNKQEIKRYMMDNPGTGKVGRKVLAFDTNDDDFPEFKTVNPDHIKALTKISARRIRPFNKDGTPMGDDEKREVVNKIMRYFRNGLIVLDDIDHYMQGARSQSMIGALVTVRHKGIDIILGHQSIAKISTTEWQTCTWLRLHHQNDDVTRYRERIPKYKLVRIAQLIVDEQYELAANAFEQGKIDQNEYKIRKSFFVYVNMPEQKIKGCSREAFIRASKKYIDQEESRQVKMMQMERNFKDQPIYKNRNEAVIKLITDYLRFHDSSTSSPFQQ</sequence>
<dbReference type="InterPro" id="IPR027417">
    <property type="entry name" value="P-loop_NTPase"/>
</dbReference>
<dbReference type="Gene3D" id="3.40.50.300">
    <property type="entry name" value="P-loop containing nucleotide triphosphate hydrolases"/>
    <property type="match status" value="1"/>
</dbReference>
<dbReference type="EMBL" id="JAUJEA010000002">
    <property type="protein sequence ID" value="MDN5201186.1"/>
    <property type="molecule type" value="Genomic_DNA"/>
</dbReference>
<keyword evidence="3" id="KW-1185">Reference proteome</keyword>
<reference evidence="2" key="1">
    <citation type="submission" date="2023-06" db="EMBL/GenBank/DDBJ databases">
        <title>Genomic of Parafulvivirga corallium.</title>
        <authorList>
            <person name="Wang G."/>
        </authorList>
    </citation>
    <scope>NUCLEOTIDE SEQUENCE</scope>
    <source>
        <strain evidence="2">BMA10</strain>
    </source>
</reference>
<dbReference type="Pfam" id="PF05707">
    <property type="entry name" value="Zot"/>
    <property type="match status" value="1"/>
</dbReference>